<protein>
    <submittedName>
        <fullName evidence="1">Uncharacterized protein</fullName>
    </submittedName>
</protein>
<evidence type="ECO:0000313" key="1">
    <source>
        <dbReference type="EMBL" id="SCB55371.1"/>
    </source>
</evidence>
<gene>
    <name evidence="1" type="ORF">GA0061098_103937</name>
</gene>
<dbReference type="EMBL" id="FMAI01000039">
    <property type="protein sequence ID" value="SCB55371.1"/>
    <property type="molecule type" value="Genomic_DNA"/>
</dbReference>
<dbReference type="AlphaFoldDB" id="A0A1C3XSX0"/>
<proteinExistence type="predicted"/>
<reference evidence="2" key="1">
    <citation type="submission" date="2016-08" db="EMBL/GenBank/DDBJ databases">
        <authorList>
            <person name="Varghese N."/>
            <person name="Submissions Spin"/>
        </authorList>
    </citation>
    <scope>NUCLEOTIDE SEQUENCE [LARGE SCALE GENOMIC DNA]</scope>
    <source>
        <strain evidence="2">ERR11</strain>
    </source>
</reference>
<dbReference type="Proteomes" id="UP000199184">
    <property type="component" value="Unassembled WGS sequence"/>
</dbReference>
<organism evidence="1 2">
    <name type="scientific">Bradyrhizobium shewense</name>
    <dbReference type="NCBI Taxonomy" id="1761772"/>
    <lineage>
        <taxon>Bacteria</taxon>
        <taxon>Pseudomonadati</taxon>
        <taxon>Pseudomonadota</taxon>
        <taxon>Alphaproteobacteria</taxon>
        <taxon>Hyphomicrobiales</taxon>
        <taxon>Nitrobacteraceae</taxon>
        <taxon>Bradyrhizobium</taxon>
    </lineage>
</organism>
<name>A0A1C3XSX0_9BRAD</name>
<sequence>MTGGMMNLRTLVEKTSDADLLREMIGYAAQPVMGLEIDCQTGAAYCEKTPERLAERNGISRYPGRHDRASGPEAAQTLLFSGFPRVPRARAHMFVLAKGRVTCDIEVFDIVRRTADKDATGGIE</sequence>
<evidence type="ECO:0000313" key="2">
    <source>
        <dbReference type="Proteomes" id="UP000199184"/>
    </source>
</evidence>
<accession>A0A1C3XSX0</accession>
<keyword evidence="2" id="KW-1185">Reference proteome</keyword>